<dbReference type="SUPFAM" id="SSF103088">
    <property type="entry name" value="OmpA-like"/>
    <property type="match status" value="1"/>
</dbReference>
<keyword evidence="14" id="KW-1185">Reference proteome</keyword>
<dbReference type="InterPro" id="IPR006690">
    <property type="entry name" value="OMPA-like_CS"/>
</dbReference>
<feature type="chain" id="PRO_5019423379" evidence="11">
    <location>
        <begin position="24"/>
        <end position="339"/>
    </location>
</feature>
<evidence type="ECO:0000256" key="5">
    <source>
        <dbReference type="ARBA" id="ARBA00022692"/>
    </source>
</evidence>
<feature type="signal peptide" evidence="11">
    <location>
        <begin position="1"/>
        <end position="23"/>
    </location>
</feature>
<evidence type="ECO:0000313" key="14">
    <source>
        <dbReference type="Proteomes" id="UP000269041"/>
    </source>
</evidence>
<gene>
    <name evidence="13" type="ORF">EJA03_18880</name>
</gene>
<keyword evidence="6" id="KW-0406">Ion transport</keyword>
<comment type="caution">
    <text evidence="13">The sequence shown here is derived from an EMBL/GenBank/DDBJ whole genome shotgun (WGS) entry which is preliminary data.</text>
</comment>
<organism evidence="13 14">
    <name type="scientific">Vibrio pectenicida</name>
    <dbReference type="NCBI Taxonomy" id="62763"/>
    <lineage>
        <taxon>Bacteria</taxon>
        <taxon>Pseudomonadati</taxon>
        <taxon>Pseudomonadota</taxon>
        <taxon>Gammaproteobacteria</taxon>
        <taxon>Vibrionales</taxon>
        <taxon>Vibrionaceae</taxon>
        <taxon>Vibrio</taxon>
    </lineage>
</organism>
<dbReference type="OrthoDB" id="9805832at2"/>
<dbReference type="Gene3D" id="3.30.1330.60">
    <property type="entry name" value="OmpA-like domain"/>
    <property type="match status" value="1"/>
</dbReference>
<evidence type="ECO:0000256" key="6">
    <source>
        <dbReference type="ARBA" id="ARBA00023065"/>
    </source>
</evidence>
<evidence type="ECO:0000259" key="12">
    <source>
        <dbReference type="PROSITE" id="PS51123"/>
    </source>
</evidence>
<dbReference type="PANTHER" id="PTHR30329">
    <property type="entry name" value="STATOR ELEMENT OF FLAGELLAR MOTOR COMPLEX"/>
    <property type="match status" value="1"/>
</dbReference>
<dbReference type="GO" id="GO:0046930">
    <property type="term" value="C:pore complex"/>
    <property type="evidence" value="ECO:0007669"/>
    <property type="project" value="UniProtKB-KW"/>
</dbReference>
<dbReference type="GO" id="GO:0015288">
    <property type="term" value="F:porin activity"/>
    <property type="evidence" value="ECO:0007669"/>
    <property type="project" value="UniProtKB-KW"/>
</dbReference>
<evidence type="ECO:0000256" key="9">
    <source>
        <dbReference type="ARBA" id="ARBA00023237"/>
    </source>
</evidence>
<comment type="subcellular location">
    <subcellularLocation>
        <location evidence="1">Cell outer membrane</location>
        <topology evidence="1">Multi-pass membrane protein</topology>
    </subcellularLocation>
</comment>
<dbReference type="InterPro" id="IPR011250">
    <property type="entry name" value="OMP/PagP_B-barrel"/>
</dbReference>
<dbReference type="PROSITE" id="PS01068">
    <property type="entry name" value="OMPA_1"/>
    <property type="match status" value="1"/>
</dbReference>
<dbReference type="PROSITE" id="PS51123">
    <property type="entry name" value="OMPA_2"/>
    <property type="match status" value="1"/>
</dbReference>
<dbReference type="PRINTS" id="PR01021">
    <property type="entry name" value="OMPADOMAIN"/>
</dbReference>
<feature type="domain" description="OmpA-like" evidence="12">
    <location>
        <begin position="223"/>
        <end position="339"/>
    </location>
</feature>
<sequence>MRSITRFYPLSSILLVIPALSFAENTDNNTNDSNINYYIGVEGGYQVSSDNNYAQSDPHSAIGGIYGGINLTDTLSWDLGYQYLGQMDSAYNSITVDTSFLRTGLRYSYPVYKQLSVYGYAGAAYWSLDKSSIHTNVSDDGFSPIYKFGVTTPVAKNLYLDIGYQYVDSIGSQSTGKFDSHGALVGLTYHFGRADEPQIIIPTPIKTHEEECEPEIVEPRTIYHFSTQLSKEMKTFGIDQAELSLQQKEIQHIALLLADNPTSKVKVIGHTDSSGSEAYNQKLSEKRAEYIATKLEHNGVEKERIIVQGYGEMAPIASNETIEGRALNRRVDITVFVSE</sequence>
<dbReference type="InterPro" id="IPR006665">
    <property type="entry name" value="OmpA-like"/>
</dbReference>
<evidence type="ECO:0000256" key="1">
    <source>
        <dbReference type="ARBA" id="ARBA00004571"/>
    </source>
</evidence>
<keyword evidence="8 10" id="KW-0472">Membrane</keyword>
<dbReference type="GO" id="GO:0009279">
    <property type="term" value="C:cell outer membrane"/>
    <property type="evidence" value="ECO:0007669"/>
    <property type="project" value="UniProtKB-SubCell"/>
</dbReference>
<evidence type="ECO:0000256" key="8">
    <source>
        <dbReference type="ARBA" id="ARBA00023136"/>
    </source>
</evidence>
<keyword evidence="11" id="KW-0732">Signal</keyword>
<evidence type="ECO:0000313" key="13">
    <source>
        <dbReference type="EMBL" id="RSD28896.1"/>
    </source>
</evidence>
<dbReference type="InterPro" id="IPR036737">
    <property type="entry name" value="OmpA-like_sf"/>
</dbReference>
<proteinExistence type="inferred from homology"/>
<evidence type="ECO:0000256" key="7">
    <source>
        <dbReference type="ARBA" id="ARBA00023114"/>
    </source>
</evidence>
<dbReference type="Proteomes" id="UP000269041">
    <property type="component" value="Unassembled WGS sequence"/>
</dbReference>
<dbReference type="Pfam" id="PF01389">
    <property type="entry name" value="OmpA_membrane"/>
    <property type="match status" value="1"/>
</dbReference>
<dbReference type="InterPro" id="IPR006664">
    <property type="entry name" value="OMP_bac"/>
</dbReference>
<keyword evidence="7" id="KW-0626">Porin</keyword>
<protein>
    <submittedName>
        <fullName evidence="13">OmpA family protein</fullName>
    </submittedName>
</protein>
<dbReference type="InterPro" id="IPR000498">
    <property type="entry name" value="OmpA-like_TM_dom"/>
</dbReference>
<keyword evidence="3" id="KW-0813">Transport</keyword>
<evidence type="ECO:0000256" key="10">
    <source>
        <dbReference type="PROSITE-ProRule" id="PRU00473"/>
    </source>
</evidence>
<dbReference type="Gene3D" id="2.40.160.20">
    <property type="match status" value="1"/>
</dbReference>
<dbReference type="Pfam" id="PF00691">
    <property type="entry name" value="OmpA"/>
    <property type="match status" value="1"/>
</dbReference>
<keyword evidence="5" id="KW-0812">Transmembrane</keyword>
<accession>A0A427TX51</accession>
<reference evidence="13 14" key="1">
    <citation type="submission" date="2018-12" db="EMBL/GenBank/DDBJ databases">
        <title>Genomic taxonomy of the Vibrionaceae family.</title>
        <authorList>
            <person name="Gomez-Gil B."/>
            <person name="Enciso-Ibarra K."/>
        </authorList>
    </citation>
    <scope>NUCLEOTIDE SEQUENCE [LARGE SCALE GENOMIC DNA]</scope>
    <source>
        <strain evidence="13 14">CAIM 594</strain>
    </source>
</reference>
<evidence type="ECO:0000256" key="2">
    <source>
        <dbReference type="ARBA" id="ARBA00005710"/>
    </source>
</evidence>
<keyword evidence="4" id="KW-1134">Transmembrane beta strand</keyword>
<dbReference type="SUPFAM" id="SSF56925">
    <property type="entry name" value="OMPA-like"/>
    <property type="match status" value="1"/>
</dbReference>
<dbReference type="EMBL" id="RSFA01000145">
    <property type="protein sequence ID" value="RSD28896.1"/>
    <property type="molecule type" value="Genomic_DNA"/>
</dbReference>
<dbReference type="AlphaFoldDB" id="A0A427TX51"/>
<dbReference type="PANTHER" id="PTHR30329:SF21">
    <property type="entry name" value="LIPOPROTEIN YIAD-RELATED"/>
    <property type="match status" value="1"/>
</dbReference>
<evidence type="ECO:0000256" key="11">
    <source>
        <dbReference type="SAM" id="SignalP"/>
    </source>
</evidence>
<dbReference type="RefSeq" id="WP_125323284.1">
    <property type="nucleotide sequence ID" value="NZ_AP024889.1"/>
</dbReference>
<dbReference type="GO" id="GO:0006811">
    <property type="term" value="P:monoatomic ion transport"/>
    <property type="evidence" value="ECO:0007669"/>
    <property type="project" value="UniProtKB-KW"/>
</dbReference>
<evidence type="ECO:0000256" key="3">
    <source>
        <dbReference type="ARBA" id="ARBA00022448"/>
    </source>
</evidence>
<comment type="similarity">
    <text evidence="2">Belongs to the outer membrane OOP (TC 1.B.6) superfamily. OmpA family.</text>
</comment>
<dbReference type="InterPro" id="IPR050330">
    <property type="entry name" value="Bact_OuterMem_StrucFunc"/>
</dbReference>
<evidence type="ECO:0000256" key="4">
    <source>
        <dbReference type="ARBA" id="ARBA00022452"/>
    </source>
</evidence>
<keyword evidence="9" id="KW-0998">Cell outer membrane</keyword>
<name>A0A427TX51_9VIBR</name>
<dbReference type="CDD" id="cd07185">
    <property type="entry name" value="OmpA_C-like"/>
    <property type="match status" value="1"/>
</dbReference>